<gene>
    <name evidence="1" type="ORF">GCM10022423_37630</name>
</gene>
<organism evidence="1 2">
    <name type="scientific">Flavobacterium ginsengiterrae</name>
    <dbReference type="NCBI Taxonomy" id="871695"/>
    <lineage>
        <taxon>Bacteria</taxon>
        <taxon>Pseudomonadati</taxon>
        <taxon>Bacteroidota</taxon>
        <taxon>Flavobacteriia</taxon>
        <taxon>Flavobacteriales</taxon>
        <taxon>Flavobacteriaceae</taxon>
        <taxon>Flavobacterium</taxon>
    </lineage>
</organism>
<accession>A0ABP7GXH3</accession>
<evidence type="ECO:0000313" key="2">
    <source>
        <dbReference type="Proteomes" id="UP001500748"/>
    </source>
</evidence>
<dbReference type="EMBL" id="BAABDU010000006">
    <property type="protein sequence ID" value="GAA3778291.1"/>
    <property type="molecule type" value="Genomic_DNA"/>
</dbReference>
<evidence type="ECO:0000313" key="1">
    <source>
        <dbReference type="EMBL" id="GAA3778291.1"/>
    </source>
</evidence>
<dbReference type="Proteomes" id="UP001500748">
    <property type="component" value="Unassembled WGS sequence"/>
</dbReference>
<protein>
    <recommendedName>
        <fullName evidence="3">Fn3 domain-containing protein</fullName>
    </recommendedName>
</protein>
<keyword evidence="2" id="KW-1185">Reference proteome</keyword>
<evidence type="ECO:0008006" key="3">
    <source>
        <dbReference type="Google" id="ProtNLM"/>
    </source>
</evidence>
<comment type="caution">
    <text evidence="1">The sequence shown here is derived from an EMBL/GenBank/DDBJ whole genome shotgun (WGS) entry which is preliminary data.</text>
</comment>
<reference evidence="2" key="1">
    <citation type="journal article" date="2019" name="Int. J. Syst. Evol. Microbiol.">
        <title>The Global Catalogue of Microorganisms (GCM) 10K type strain sequencing project: providing services to taxonomists for standard genome sequencing and annotation.</title>
        <authorList>
            <consortium name="The Broad Institute Genomics Platform"/>
            <consortium name="The Broad Institute Genome Sequencing Center for Infectious Disease"/>
            <person name="Wu L."/>
            <person name="Ma J."/>
        </authorList>
    </citation>
    <scope>NUCLEOTIDE SEQUENCE [LARGE SCALE GENOMIC DNA]</scope>
    <source>
        <strain evidence="2">JCM 17337</strain>
    </source>
</reference>
<dbReference type="RefSeq" id="WP_345146212.1">
    <property type="nucleotide sequence ID" value="NZ_BAABDU010000006.1"/>
</dbReference>
<proteinExistence type="predicted"/>
<sequence length="182" mass="19908">MRTTLNLEKAVKFVNNCKFIFSLRNIFKKKLLILYFLLTTTISLAQSGSCNASLIVENNGNIRSTPLDGTYYSMVLTNNSSSTDTFVLSSRNINASCTNTDGSSTSGNVTIKTEFINSERNSISELTLNAGQSVNFYVHITVPAGTSPQKWSCNQITATSTNCSSYTADTVLHTYIINPVND</sequence>
<name>A0ABP7GXH3_9FLAO</name>